<feature type="domain" description="Transposase DDE" evidence="1">
    <location>
        <begin position="1"/>
        <end position="81"/>
    </location>
</feature>
<keyword evidence="3" id="KW-1185">Reference proteome</keyword>
<organism evidence="2 3">
    <name type="scientific">Saccharopolyspora shandongensis</name>
    <dbReference type="NCBI Taxonomy" id="418495"/>
    <lineage>
        <taxon>Bacteria</taxon>
        <taxon>Bacillati</taxon>
        <taxon>Actinomycetota</taxon>
        <taxon>Actinomycetes</taxon>
        <taxon>Pseudonocardiales</taxon>
        <taxon>Pseudonocardiaceae</taxon>
        <taxon>Saccharopolyspora</taxon>
    </lineage>
</organism>
<reference evidence="3" key="1">
    <citation type="submission" date="2016-10" db="EMBL/GenBank/DDBJ databases">
        <authorList>
            <person name="Varghese N."/>
            <person name="Submissions S."/>
        </authorList>
    </citation>
    <scope>NUCLEOTIDE SEQUENCE [LARGE SCALE GENOMIC DNA]</scope>
    <source>
        <strain evidence="3">CGMCC 4.3530</strain>
    </source>
</reference>
<accession>A0A1H3RJ78</accession>
<evidence type="ECO:0000259" key="1">
    <source>
        <dbReference type="Pfam" id="PF13586"/>
    </source>
</evidence>
<dbReference type="AlphaFoldDB" id="A0A1H3RJ78"/>
<name>A0A1H3RJ78_9PSEU</name>
<protein>
    <submittedName>
        <fullName evidence="2">Transposase DDE domain-containing protein</fullName>
    </submittedName>
</protein>
<dbReference type="RefSeq" id="WP_143061229.1">
    <property type="nucleotide sequence ID" value="NZ_FNOK01000054.1"/>
</dbReference>
<dbReference type="OrthoDB" id="4559615at2"/>
<proteinExistence type="predicted"/>
<feature type="non-terminal residue" evidence="2">
    <location>
        <position position="1"/>
    </location>
</feature>
<dbReference type="PANTHER" id="PTHR30007:SF0">
    <property type="entry name" value="TRANSPOSASE"/>
    <property type="match status" value="1"/>
</dbReference>
<dbReference type="Proteomes" id="UP000199529">
    <property type="component" value="Unassembled WGS sequence"/>
</dbReference>
<gene>
    <name evidence="2" type="ORF">SAMN05216215_105463</name>
</gene>
<dbReference type="EMBL" id="FNOK01000054">
    <property type="protein sequence ID" value="SDZ25804.1"/>
    <property type="molecule type" value="Genomic_DNA"/>
</dbReference>
<evidence type="ECO:0000313" key="2">
    <source>
        <dbReference type="EMBL" id="SDZ25804.1"/>
    </source>
</evidence>
<dbReference type="Pfam" id="PF13586">
    <property type="entry name" value="DDE_Tnp_1_2"/>
    <property type="match status" value="1"/>
</dbReference>
<sequence>VWADQGYEGPLTGRDTKTILGLTVEIVYRQPGQKGFQVLPRRWVIERTLAWISRRRRCARDYERLPQHHATMVHWAAIIHMTRRLARLPQHQPQDPKQPL</sequence>
<dbReference type="InterPro" id="IPR025668">
    <property type="entry name" value="Tnp_DDE_dom"/>
</dbReference>
<evidence type="ECO:0000313" key="3">
    <source>
        <dbReference type="Proteomes" id="UP000199529"/>
    </source>
</evidence>
<dbReference type="PANTHER" id="PTHR30007">
    <property type="entry name" value="PHP DOMAIN PROTEIN"/>
    <property type="match status" value="1"/>
</dbReference>